<evidence type="ECO:0000256" key="1">
    <source>
        <dbReference type="ARBA" id="ARBA00001947"/>
    </source>
</evidence>
<dbReference type="OrthoDB" id="5363962at2759"/>
<dbReference type="InParanoid" id="A5DLR9"/>
<evidence type="ECO:0008006" key="11">
    <source>
        <dbReference type="Google" id="ProtNLM"/>
    </source>
</evidence>
<comment type="similarity">
    <text evidence="2 6">Belongs to the zinc-containing alcohol dehydrogenase family.</text>
</comment>
<feature type="domain" description="Alcohol dehydrogenase-like C-terminal" evidence="7">
    <location>
        <begin position="207"/>
        <end position="339"/>
    </location>
</feature>
<evidence type="ECO:0000256" key="3">
    <source>
        <dbReference type="ARBA" id="ARBA00022723"/>
    </source>
</evidence>
<dbReference type="PROSITE" id="PS00059">
    <property type="entry name" value="ADH_ZINC"/>
    <property type="match status" value="1"/>
</dbReference>
<dbReference type="GO" id="GO:0008270">
    <property type="term" value="F:zinc ion binding"/>
    <property type="evidence" value="ECO:0007669"/>
    <property type="project" value="InterPro"/>
</dbReference>
<evidence type="ECO:0000256" key="4">
    <source>
        <dbReference type="ARBA" id="ARBA00022833"/>
    </source>
</evidence>
<dbReference type="InterPro" id="IPR002328">
    <property type="entry name" value="ADH_Zn_CS"/>
</dbReference>
<dbReference type="eggNOG" id="KOG0024">
    <property type="taxonomic scope" value="Eukaryota"/>
</dbReference>
<dbReference type="GO" id="GO:0005737">
    <property type="term" value="C:cytoplasm"/>
    <property type="evidence" value="ECO:0007669"/>
    <property type="project" value="TreeGrafter"/>
</dbReference>
<evidence type="ECO:0000259" key="7">
    <source>
        <dbReference type="Pfam" id="PF00107"/>
    </source>
</evidence>
<dbReference type="GeneID" id="5125541"/>
<keyword evidence="3 6" id="KW-0479">Metal-binding</keyword>
<comment type="cofactor">
    <cofactor evidence="1 6">
        <name>Zn(2+)</name>
        <dbReference type="ChEBI" id="CHEBI:29105"/>
    </cofactor>
</comment>
<dbReference type="InterPro" id="IPR013154">
    <property type="entry name" value="ADH-like_N"/>
</dbReference>
<keyword evidence="5" id="KW-0560">Oxidoreductase</keyword>
<dbReference type="KEGG" id="pgu:PGUG_04220"/>
<dbReference type="Pfam" id="PF00107">
    <property type="entry name" value="ADH_zinc_N"/>
    <property type="match status" value="1"/>
</dbReference>
<dbReference type="SUPFAM" id="SSF51735">
    <property type="entry name" value="NAD(P)-binding Rossmann-fold domains"/>
    <property type="match status" value="1"/>
</dbReference>
<dbReference type="Gene3D" id="3.40.50.720">
    <property type="entry name" value="NAD(P)-binding Rossmann-like Domain"/>
    <property type="match status" value="1"/>
</dbReference>
<name>A5DLR9_PICGU</name>
<dbReference type="Pfam" id="PF08240">
    <property type="entry name" value="ADH_N"/>
    <property type="match status" value="1"/>
</dbReference>
<evidence type="ECO:0000313" key="9">
    <source>
        <dbReference type="EMBL" id="EDK40122.2"/>
    </source>
</evidence>
<dbReference type="InterPro" id="IPR036291">
    <property type="entry name" value="NAD(P)-bd_dom_sf"/>
</dbReference>
<keyword evidence="4 6" id="KW-0862">Zinc</keyword>
<dbReference type="InterPro" id="IPR013149">
    <property type="entry name" value="ADH-like_C"/>
</dbReference>
<evidence type="ECO:0000259" key="8">
    <source>
        <dbReference type="Pfam" id="PF08240"/>
    </source>
</evidence>
<dbReference type="Proteomes" id="UP000001997">
    <property type="component" value="Unassembled WGS sequence"/>
</dbReference>
<proteinExistence type="inferred from homology"/>
<dbReference type="HOGENOM" id="CLU_026673_11_0_1"/>
<dbReference type="CDD" id="cd08233">
    <property type="entry name" value="butanediol_DH_like"/>
    <property type="match status" value="1"/>
</dbReference>
<organism evidence="9 10">
    <name type="scientific">Meyerozyma guilliermondii (strain ATCC 6260 / CBS 566 / DSM 6381 / JCM 1539 / NBRC 10279 / NRRL Y-324)</name>
    <name type="common">Yeast</name>
    <name type="synonym">Candida guilliermondii</name>
    <dbReference type="NCBI Taxonomy" id="294746"/>
    <lineage>
        <taxon>Eukaryota</taxon>
        <taxon>Fungi</taxon>
        <taxon>Dikarya</taxon>
        <taxon>Ascomycota</taxon>
        <taxon>Saccharomycotina</taxon>
        <taxon>Pichiomycetes</taxon>
        <taxon>Debaryomycetaceae</taxon>
        <taxon>Meyerozyma</taxon>
    </lineage>
</organism>
<dbReference type="EMBL" id="CH408159">
    <property type="protein sequence ID" value="EDK40122.2"/>
    <property type="molecule type" value="Genomic_DNA"/>
</dbReference>
<evidence type="ECO:0000256" key="5">
    <source>
        <dbReference type="ARBA" id="ARBA00023002"/>
    </source>
</evidence>
<dbReference type="GO" id="GO:0034079">
    <property type="term" value="P:butanediol biosynthetic process"/>
    <property type="evidence" value="ECO:0007669"/>
    <property type="project" value="TreeGrafter"/>
</dbReference>
<keyword evidence="10" id="KW-1185">Reference proteome</keyword>
<gene>
    <name evidence="9" type="ORF">PGUG_04220</name>
</gene>
<evidence type="ECO:0000256" key="6">
    <source>
        <dbReference type="RuleBase" id="RU361277"/>
    </source>
</evidence>
<dbReference type="STRING" id="294746.A5DLR9"/>
<dbReference type="Gene3D" id="3.90.180.10">
    <property type="entry name" value="Medium-chain alcohol dehydrogenases, catalytic domain"/>
    <property type="match status" value="1"/>
</dbReference>
<dbReference type="FunCoup" id="A5DLR9">
    <property type="interactions" value="157"/>
</dbReference>
<feature type="domain" description="Alcohol dehydrogenase-like N-terminal" evidence="8">
    <location>
        <begin position="33"/>
        <end position="167"/>
    </location>
</feature>
<evidence type="ECO:0000256" key="2">
    <source>
        <dbReference type="ARBA" id="ARBA00008072"/>
    </source>
</evidence>
<dbReference type="GO" id="GO:0000721">
    <property type="term" value="F:(R,R)-butanediol dehydrogenase activity"/>
    <property type="evidence" value="ECO:0007669"/>
    <property type="project" value="TreeGrafter"/>
</dbReference>
<dbReference type="OMA" id="TNCCLKA"/>
<dbReference type="InterPro" id="IPR011032">
    <property type="entry name" value="GroES-like_sf"/>
</dbReference>
<dbReference type="RefSeq" id="XP_001483491.2">
    <property type="nucleotide sequence ID" value="XM_001483441.1"/>
</dbReference>
<dbReference type="VEuPathDB" id="FungiDB:PGUG_04220"/>
<dbReference type="AlphaFoldDB" id="A5DLR9"/>
<protein>
    <recommendedName>
        <fullName evidence="11">Enoyl reductase (ER) domain-containing protein</fullName>
    </recommendedName>
</protein>
<sequence length="388" mass="42483">MVSHNSSMRAIVLHGVKDLKFHSDYPEPQLQSPTDVKIKVDYCGICGSDLHEYLDGPIFFKNKRNEISNKENIQCMGHEMCGEIVELGAKVNPEYKVGQKVVVAPTGTCLDRPRFPDAPNAKKQPCNACSEGSYNACDYIAFTGLGFEDGGFGDYCVVGDNHIVPYPPSVIPVDVAALIEPLAVAWHAVRIAKLNEGESALVLGAGPIGLVMILALKAHKAGNIVVSEPAEARRKLAESFGVQTFDPTNYESVDQSVTALKKLTNDGFGFHHSFDCSGIPVSFEVSLKALRTTGVATNVAIWPEKPVDYFPMEITLHERTINGSMCHTREDFVNVVKAFEAKLVDIDQVRTLITGIVSVEDGIEKGFNELINHKEKHIKILVSPRYAN</sequence>
<reference evidence="9 10" key="1">
    <citation type="journal article" date="2009" name="Nature">
        <title>Evolution of pathogenicity and sexual reproduction in eight Candida genomes.</title>
        <authorList>
            <person name="Butler G."/>
            <person name="Rasmussen M.D."/>
            <person name="Lin M.F."/>
            <person name="Santos M.A."/>
            <person name="Sakthikumar S."/>
            <person name="Munro C.A."/>
            <person name="Rheinbay E."/>
            <person name="Grabherr M."/>
            <person name="Forche A."/>
            <person name="Reedy J.L."/>
            <person name="Agrafioti I."/>
            <person name="Arnaud M.B."/>
            <person name="Bates S."/>
            <person name="Brown A.J."/>
            <person name="Brunke S."/>
            <person name="Costanzo M.C."/>
            <person name="Fitzpatrick D.A."/>
            <person name="de Groot P.W."/>
            <person name="Harris D."/>
            <person name="Hoyer L.L."/>
            <person name="Hube B."/>
            <person name="Klis F.M."/>
            <person name="Kodira C."/>
            <person name="Lennard N."/>
            <person name="Logue M.E."/>
            <person name="Martin R."/>
            <person name="Neiman A.M."/>
            <person name="Nikolaou E."/>
            <person name="Quail M.A."/>
            <person name="Quinn J."/>
            <person name="Santos M.C."/>
            <person name="Schmitzberger F.F."/>
            <person name="Sherlock G."/>
            <person name="Shah P."/>
            <person name="Silverstein K.A."/>
            <person name="Skrzypek M.S."/>
            <person name="Soll D."/>
            <person name="Staggs R."/>
            <person name="Stansfield I."/>
            <person name="Stumpf M.P."/>
            <person name="Sudbery P.E."/>
            <person name="Srikantha T."/>
            <person name="Zeng Q."/>
            <person name="Berman J."/>
            <person name="Berriman M."/>
            <person name="Heitman J."/>
            <person name="Gow N.A."/>
            <person name="Lorenz M.C."/>
            <person name="Birren B.W."/>
            <person name="Kellis M."/>
            <person name="Cuomo C.A."/>
        </authorList>
    </citation>
    <scope>NUCLEOTIDE SEQUENCE [LARGE SCALE GENOMIC DNA]</scope>
    <source>
        <strain evidence="10">ATCC 6260 / CBS 566 / DSM 6381 / JCM 1539 / NBRC 10279 / NRRL Y-324</strain>
    </source>
</reference>
<accession>A5DLR9</accession>
<evidence type="ECO:0000313" key="10">
    <source>
        <dbReference type="Proteomes" id="UP000001997"/>
    </source>
</evidence>
<dbReference type="SUPFAM" id="SSF50129">
    <property type="entry name" value="GroES-like"/>
    <property type="match status" value="1"/>
</dbReference>
<dbReference type="PANTHER" id="PTHR43161">
    <property type="entry name" value="SORBITOL DEHYDROGENASE"/>
    <property type="match status" value="1"/>
</dbReference>
<dbReference type="PANTHER" id="PTHR43161:SF23">
    <property type="entry name" value="(R,R)-BUTANEDIOL DEHYDROGENASE-RELATED"/>
    <property type="match status" value="1"/>
</dbReference>